<protein>
    <submittedName>
        <fullName evidence="1">Uncharacterized protein</fullName>
    </submittedName>
</protein>
<sequence length="110" mass="12989">MIRKWLRRLFPRSAEPWRPGYAFALGGGWGNAINWQDWERRRVVGWKQRHPKMGDRLDAEMQSGRVAVFRFTNVEPCLDPRDMFFASVEDMGYADDFPLPPVEKRSLFLT</sequence>
<comment type="caution">
    <text evidence="1">The sequence shown here is derived from an EMBL/GenBank/DDBJ whole genome shotgun (WGS) entry which is preliminary data.</text>
</comment>
<gene>
    <name evidence="1" type="ORF">LCGC14_3080700</name>
</gene>
<reference evidence="1" key="1">
    <citation type="journal article" date="2015" name="Nature">
        <title>Complex archaea that bridge the gap between prokaryotes and eukaryotes.</title>
        <authorList>
            <person name="Spang A."/>
            <person name="Saw J.H."/>
            <person name="Jorgensen S.L."/>
            <person name="Zaremba-Niedzwiedzka K."/>
            <person name="Martijn J."/>
            <person name="Lind A.E."/>
            <person name="van Eijk R."/>
            <person name="Schleper C."/>
            <person name="Guy L."/>
            <person name="Ettema T.J."/>
        </authorList>
    </citation>
    <scope>NUCLEOTIDE SEQUENCE</scope>
</reference>
<dbReference type="EMBL" id="LAZR01065796">
    <property type="protein sequence ID" value="KKK54834.1"/>
    <property type="molecule type" value="Genomic_DNA"/>
</dbReference>
<organism evidence="1">
    <name type="scientific">marine sediment metagenome</name>
    <dbReference type="NCBI Taxonomy" id="412755"/>
    <lineage>
        <taxon>unclassified sequences</taxon>
        <taxon>metagenomes</taxon>
        <taxon>ecological metagenomes</taxon>
    </lineage>
</organism>
<name>A0A0F8YKY8_9ZZZZ</name>
<accession>A0A0F8YKY8</accession>
<dbReference type="AlphaFoldDB" id="A0A0F8YKY8"/>
<proteinExistence type="predicted"/>
<evidence type="ECO:0000313" key="1">
    <source>
        <dbReference type="EMBL" id="KKK54834.1"/>
    </source>
</evidence>